<accession>U4QIS8</accession>
<comment type="caution">
    <text evidence="4">The sequence shown here is derived from an EMBL/GenBank/DDBJ whole genome shotgun (WGS) entry which is preliminary data.</text>
</comment>
<dbReference type="Proteomes" id="UP000017243">
    <property type="component" value="Unassembled WGS sequence"/>
</dbReference>
<feature type="compositionally biased region" description="Basic residues" evidence="1">
    <location>
        <begin position="83"/>
        <end position="108"/>
    </location>
</feature>
<gene>
    <name evidence="3" type="ORF">LHCIRMBIA953_02513</name>
    <name evidence="4" type="ORF">LHCIRMBIA953_02597</name>
</gene>
<feature type="transmembrane region" description="Helical" evidence="2">
    <location>
        <begin position="50"/>
        <end position="70"/>
    </location>
</feature>
<reference evidence="4 5" key="1">
    <citation type="submission" date="2013-09" db="EMBL/GenBank/DDBJ databases">
        <title>Draft Genome Sequence of five Lactobacillus helveticus strains CIRM-BIA 101T, 103, 104, 951 and 953 isolated from milk product.</title>
        <authorList>
            <person name="Valence F."/>
            <person name="Chuat V."/>
            <person name="Ma L."/>
            <person name="Creno S."/>
            <person name="Falentin H."/>
            <person name="Lortal S."/>
            <person name="Bizet C."/>
            <person name="Clermont D."/>
            <person name="Loux V."/>
            <person name="Bouchier C."/>
            <person name="Cousin S."/>
        </authorList>
    </citation>
    <scope>NUCLEOTIDE SEQUENCE [LARGE SCALE GENOMIC DNA]</scope>
    <source>
        <strain evidence="4 5">CIRM-BIA 953</strain>
    </source>
</reference>
<dbReference type="EMBL" id="CBUH010000169">
    <property type="protein sequence ID" value="CDI43326.1"/>
    <property type="molecule type" value="Genomic_DNA"/>
</dbReference>
<name>U4QIS8_LACHE</name>
<keyword evidence="2" id="KW-1133">Transmembrane helix</keyword>
<dbReference type="RefSeq" id="WP_023061900.1">
    <property type="nucleotide sequence ID" value="NZ_CBUH010000169.1"/>
</dbReference>
<sequence length="217" mass="24059">MITGLILFVLGIGFIVYMFKHDNQVKQSDKYKEAVAKGTKPRKLLIHRKWWVWVLIVFVVLAGIGEMTGANDDDNDSESTAPKTHKVQKKSKPAAKKKSASKTKSKGTSKKENAELLATALHALPKKTHGEIQSAKIADDHMDIKIVLSDDLVDSMSDAALRKTAKQAWEIGTNYAHNFGPYPDGYFDRDACPVYILDSAGNELGKSTMFGDFKWEG</sequence>
<proteinExistence type="predicted"/>
<evidence type="ECO:0000256" key="2">
    <source>
        <dbReference type="SAM" id="Phobius"/>
    </source>
</evidence>
<feature type="region of interest" description="Disordered" evidence="1">
    <location>
        <begin position="71"/>
        <end position="112"/>
    </location>
</feature>
<feature type="transmembrane region" description="Helical" evidence="2">
    <location>
        <begin position="6"/>
        <end position="22"/>
    </location>
</feature>
<organism evidence="4 5">
    <name type="scientific">Lactobacillus helveticus CIRM-BIA 953</name>
    <dbReference type="NCBI Taxonomy" id="1226335"/>
    <lineage>
        <taxon>Bacteria</taxon>
        <taxon>Bacillati</taxon>
        <taxon>Bacillota</taxon>
        <taxon>Bacilli</taxon>
        <taxon>Lactobacillales</taxon>
        <taxon>Lactobacillaceae</taxon>
        <taxon>Lactobacillus</taxon>
    </lineage>
</organism>
<evidence type="ECO:0000313" key="3">
    <source>
        <dbReference type="EMBL" id="CDI43244.1"/>
    </source>
</evidence>
<evidence type="ECO:0000313" key="5">
    <source>
        <dbReference type="Proteomes" id="UP000017243"/>
    </source>
</evidence>
<keyword evidence="2" id="KW-0812">Transmembrane</keyword>
<keyword evidence="2" id="KW-0472">Membrane</keyword>
<evidence type="ECO:0000256" key="1">
    <source>
        <dbReference type="SAM" id="MobiDB-lite"/>
    </source>
</evidence>
<dbReference type="AlphaFoldDB" id="U4QIS8"/>
<evidence type="ECO:0000313" key="4">
    <source>
        <dbReference type="EMBL" id="CDI43326.1"/>
    </source>
</evidence>
<dbReference type="EMBL" id="CBUH010000169">
    <property type="protein sequence ID" value="CDI43244.1"/>
    <property type="molecule type" value="Genomic_DNA"/>
</dbReference>
<protein>
    <submittedName>
        <fullName evidence="4">Uncharacterized protein</fullName>
    </submittedName>
</protein>